<dbReference type="AlphaFoldDB" id="A0A1Q2YIK7"/>
<sequence length="310" mass="34665">MDEIRNSNDADAEVLAASSNGGVPYVKEGVFDFNVGIRKYTNMMNEGVDLQVLIRHKGDKMISSLEINNLEIDLGENSEFKIVRITNGGEKDNAKNVLGDDESESVVLYRLVCDSKDINEHVTCPLDFKTIDGRINRKCIILQIHVCSSVVGKFYVPRVRVNGTLNDVQFNTVINIAGLDSTSRPFLKWFVRDGKDQILNSHYPTNSFEILPKIPKIKCNLKYDRVGFNGRIFPVLVKFVNEDTESPVKIHVKGAAVLNKRYDAVVKWGEDYTGESFDSKDILKPGENVTTTCVLEMPQISGLPMSGGER</sequence>
<reference evidence="1 2" key="1">
    <citation type="submission" date="2016-08" db="EMBL/GenBank/DDBJ databases">
        <title>Whole genome shotgun sequence of Pichia membranifaciens KS47-1.</title>
        <authorList>
            <person name="Konishi M."/>
            <person name="Ishida M."/>
            <person name="Arakawa T."/>
            <person name="Kato Y."/>
            <person name="Horiuchi J."/>
        </authorList>
    </citation>
    <scope>NUCLEOTIDE SEQUENCE [LARGE SCALE GENOMIC DNA]</scope>
    <source>
        <strain evidence="1 2">KS47-1</strain>
    </source>
</reference>
<comment type="caution">
    <text evidence="1">The sequence shown here is derived from an EMBL/GenBank/DDBJ whole genome shotgun (WGS) entry which is preliminary data.</text>
</comment>
<dbReference type="EMBL" id="BDGI01000110">
    <property type="protein sequence ID" value="GAV29311.1"/>
    <property type="molecule type" value="Genomic_DNA"/>
</dbReference>
<protein>
    <submittedName>
        <fullName evidence="1">Uncharacterized protein</fullName>
    </submittedName>
</protein>
<accession>A0A1Q2YIK7</accession>
<proteinExistence type="predicted"/>
<keyword evidence="2" id="KW-1185">Reference proteome</keyword>
<gene>
    <name evidence="1" type="ORF">PMKS-002793</name>
</gene>
<evidence type="ECO:0000313" key="1">
    <source>
        <dbReference type="EMBL" id="GAV29311.1"/>
    </source>
</evidence>
<evidence type="ECO:0000313" key="2">
    <source>
        <dbReference type="Proteomes" id="UP000186136"/>
    </source>
</evidence>
<organism evidence="1 2">
    <name type="scientific">Pichia membranifaciens</name>
    <dbReference type="NCBI Taxonomy" id="4926"/>
    <lineage>
        <taxon>Eukaryota</taxon>
        <taxon>Fungi</taxon>
        <taxon>Dikarya</taxon>
        <taxon>Ascomycota</taxon>
        <taxon>Saccharomycotina</taxon>
        <taxon>Pichiomycetes</taxon>
        <taxon>Pichiales</taxon>
        <taxon>Pichiaceae</taxon>
        <taxon>Pichia</taxon>
    </lineage>
</organism>
<dbReference type="OrthoDB" id="6278596at2759"/>
<name>A0A1Q2YIK7_9ASCO</name>
<dbReference type="Proteomes" id="UP000186136">
    <property type="component" value="Unassembled WGS sequence"/>
</dbReference>